<keyword evidence="5" id="KW-0067">ATP-binding</keyword>
<organism evidence="8 9">
    <name type="scientific">Carpinus fangiana</name>
    <dbReference type="NCBI Taxonomy" id="176857"/>
    <lineage>
        <taxon>Eukaryota</taxon>
        <taxon>Viridiplantae</taxon>
        <taxon>Streptophyta</taxon>
        <taxon>Embryophyta</taxon>
        <taxon>Tracheophyta</taxon>
        <taxon>Spermatophyta</taxon>
        <taxon>Magnoliopsida</taxon>
        <taxon>eudicotyledons</taxon>
        <taxon>Gunneridae</taxon>
        <taxon>Pentapetalae</taxon>
        <taxon>rosids</taxon>
        <taxon>fabids</taxon>
        <taxon>Fagales</taxon>
        <taxon>Betulaceae</taxon>
        <taxon>Carpinus</taxon>
    </lineage>
</organism>
<feature type="compositionally biased region" description="Polar residues" evidence="6">
    <location>
        <begin position="513"/>
        <end position="526"/>
    </location>
</feature>
<evidence type="ECO:0000259" key="7">
    <source>
        <dbReference type="PROSITE" id="PS50011"/>
    </source>
</evidence>
<evidence type="ECO:0000256" key="1">
    <source>
        <dbReference type="ARBA" id="ARBA00022527"/>
    </source>
</evidence>
<feature type="region of interest" description="Disordered" evidence="6">
    <location>
        <begin position="317"/>
        <end position="593"/>
    </location>
</feature>
<keyword evidence="2" id="KW-0808">Transferase</keyword>
<dbReference type="Proteomes" id="UP000327013">
    <property type="component" value="Unassembled WGS sequence"/>
</dbReference>
<dbReference type="PROSITE" id="PS50011">
    <property type="entry name" value="PROTEIN_KINASE_DOM"/>
    <property type="match status" value="1"/>
</dbReference>
<feature type="compositionally biased region" description="Polar residues" evidence="6">
    <location>
        <begin position="274"/>
        <end position="287"/>
    </location>
</feature>
<gene>
    <name evidence="8" type="ORF">FH972_021011</name>
</gene>
<dbReference type="Pfam" id="PF00069">
    <property type="entry name" value="Pkinase"/>
    <property type="match status" value="1"/>
</dbReference>
<evidence type="ECO:0000313" key="8">
    <source>
        <dbReference type="EMBL" id="KAB8336701.1"/>
    </source>
</evidence>
<feature type="compositionally biased region" description="Low complexity" evidence="6">
    <location>
        <begin position="436"/>
        <end position="455"/>
    </location>
</feature>
<dbReference type="GO" id="GO:0005524">
    <property type="term" value="F:ATP binding"/>
    <property type="evidence" value="ECO:0007669"/>
    <property type="project" value="UniProtKB-KW"/>
</dbReference>
<feature type="domain" description="Protein kinase" evidence="7">
    <location>
        <begin position="1"/>
        <end position="86"/>
    </location>
</feature>
<evidence type="ECO:0000313" key="9">
    <source>
        <dbReference type="Proteomes" id="UP000327013"/>
    </source>
</evidence>
<keyword evidence="9" id="KW-1185">Reference proteome</keyword>
<feature type="compositionally biased region" description="Low complexity" evidence="6">
    <location>
        <begin position="417"/>
        <end position="427"/>
    </location>
</feature>
<comment type="caution">
    <text evidence="8">The sequence shown here is derived from an EMBL/GenBank/DDBJ whole genome shotgun (WGS) entry which is preliminary data.</text>
</comment>
<dbReference type="AlphaFoldDB" id="A0A5N6KN62"/>
<name>A0A5N6KN62_9ROSI</name>
<feature type="compositionally biased region" description="Pro residues" evidence="6">
    <location>
        <begin position="235"/>
        <end position="244"/>
    </location>
</feature>
<dbReference type="EMBL" id="VIBQ01000009">
    <property type="protein sequence ID" value="KAB8336701.1"/>
    <property type="molecule type" value="Genomic_DNA"/>
</dbReference>
<dbReference type="SUPFAM" id="SSF56112">
    <property type="entry name" value="Protein kinase-like (PK-like)"/>
    <property type="match status" value="1"/>
</dbReference>
<feature type="region of interest" description="Disordered" evidence="6">
    <location>
        <begin position="190"/>
        <end position="298"/>
    </location>
</feature>
<protein>
    <recommendedName>
        <fullName evidence="7">Protein kinase domain-containing protein</fullName>
    </recommendedName>
</protein>
<evidence type="ECO:0000256" key="4">
    <source>
        <dbReference type="ARBA" id="ARBA00022777"/>
    </source>
</evidence>
<dbReference type="GO" id="GO:0004674">
    <property type="term" value="F:protein serine/threonine kinase activity"/>
    <property type="evidence" value="ECO:0007669"/>
    <property type="project" value="UniProtKB-KW"/>
</dbReference>
<keyword evidence="4" id="KW-0418">Kinase</keyword>
<proteinExistence type="predicted"/>
<feature type="compositionally biased region" description="Polar residues" evidence="6">
    <location>
        <begin position="646"/>
        <end position="660"/>
    </location>
</feature>
<feature type="compositionally biased region" description="Low complexity" evidence="6">
    <location>
        <begin position="503"/>
        <end position="512"/>
    </location>
</feature>
<feature type="compositionally biased region" description="Polar residues" evidence="6">
    <location>
        <begin position="214"/>
        <end position="225"/>
    </location>
</feature>
<reference evidence="8 9" key="1">
    <citation type="submission" date="2019-06" db="EMBL/GenBank/DDBJ databases">
        <title>A chromosomal-level reference genome of Carpinus fangiana (Coryloideae, Betulaceae).</title>
        <authorList>
            <person name="Yang X."/>
            <person name="Wang Z."/>
            <person name="Zhang L."/>
            <person name="Hao G."/>
            <person name="Liu J."/>
            <person name="Yang Y."/>
        </authorList>
    </citation>
    <scope>NUCLEOTIDE SEQUENCE [LARGE SCALE GENOMIC DNA]</scope>
    <source>
        <strain evidence="8">Cfa_2016G</strain>
        <tissue evidence="8">Leaf</tissue>
    </source>
</reference>
<evidence type="ECO:0000256" key="2">
    <source>
        <dbReference type="ARBA" id="ARBA00022679"/>
    </source>
</evidence>
<feature type="compositionally biased region" description="Low complexity" evidence="6">
    <location>
        <begin position="377"/>
        <end position="405"/>
    </location>
</feature>
<evidence type="ECO:0000256" key="6">
    <source>
        <dbReference type="SAM" id="MobiDB-lite"/>
    </source>
</evidence>
<evidence type="ECO:0000256" key="5">
    <source>
        <dbReference type="ARBA" id="ARBA00022840"/>
    </source>
</evidence>
<dbReference type="InterPro" id="IPR030616">
    <property type="entry name" value="Aur-like"/>
</dbReference>
<feature type="compositionally biased region" description="Low complexity" evidence="6">
    <location>
        <begin position="562"/>
        <end position="571"/>
    </location>
</feature>
<accession>A0A5N6KN62</accession>
<keyword evidence="1" id="KW-0723">Serine/threonine-protein kinase</keyword>
<feature type="compositionally biased region" description="Acidic residues" evidence="6">
    <location>
        <begin position="579"/>
        <end position="593"/>
    </location>
</feature>
<dbReference type="InterPro" id="IPR011009">
    <property type="entry name" value="Kinase-like_dom_sf"/>
</dbReference>
<dbReference type="InterPro" id="IPR000719">
    <property type="entry name" value="Prot_kinase_dom"/>
</dbReference>
<dbReference type="PANTHER" id="PTHR24350">
    <property type="entry name" value="SERINE/THREONINE-PROTEIN KINASE IAL-RELATED"/>
    <property type="match status" value="1"/>
</dbReference>
<sequence>MLKGEKYAGEKVDVWSLGIILYALLTGELPFDEDDDEAATKHKILKEEPTYPASMPQASRDLIVCMLSKRPLLRPPLADILTNPWLVDHAPQQQAILKLPQPAPFTTPLEKDTLQRMRSAGVDIDMVIENVLSQRCDTLAGWWGLLLEKEERKAKRRERKRKEKDAETKAMRRISAASARLDRLAPTIMESAEEGQSSLNLPDIITRGRDTVRTSDQPSSIVSTPTEDKSGFPPGSAPTSPPKPPPKERAIAHRSASASRRRSQLGAPRPNGARRNSTLHLVTTNPQLLVPESKQKRRRYQSPFINQLVSFKHWIRDSTRRSKSPNPKADAGYLRPDVLPHAGPNKLRRPPPAIAPKDQTAVPTSPAQSSPRQPNITRPRITTASSTTSSRRMSHSPSPLTPSSSYRRASGLRGRKSTSSSVSSIRSFHGHHASHSKASSASSNSIISPPASAKSLGTFGGSSHRRPSPHTSVKVLPGTPTTSTFPSNIRVVRGPPPALNLGSSSSPKPSSSNVTLAPSPFSSHAPQSPGLVFQKRRRSPFKGPMLGPGIPTSSSMRRRSDASASEARSASGKGKTLVIEEEEEDEFEEVTDEAFTPEDETLTAGVDAKLGELVAQQAIESGNVNATSAGSTGAAPVTPINENKDPLSSTLSTPVQQTTALRKMPSADPDTLIALEKST</sequence>
<keyword evidence="3" id="KW-0547">Nucleotide-binding</keyword>
<dbReference type="Gene3D" id="1.10.510.10">
    <property type="entry name" value="Transferase(Phosphotransferase) domain 1"/>
    <property type="match status" value="1"/>
</dbReference>
<dbReference type="OrthoDB" id="942095at2759"/>
<feature type="region of interest" description="Disordered" evidence="6">
    <location>
        <begin position="625"/>
        <end position="679"/>
    </location>
</feature>
<evidence type="ECO:0000256" key="3">
    <source>
        <dbReference type="ARBA" id="ARBA00022741"/>
    </source>
</evidence>
<feature type="region of interest" description="Disordered" evidence="6">
    <location>
        <begin position="153"/>
        <end position="178"/>
    </location>
</feature>
<feature type="compositionally biased region" description="Polar residues" evidence="6">
    <location>
        <begin position="361"/>
        <end position="376"/>
    </location>
</feature>